<dbReference type="eggNOG" id="COG1815">
    <property type="taxonomic scope" value="Bacteria"/>
</dbReference>
<keyword evidence="4 6" id="KW-0975">Bacterial flagellum</keyword>
<comment type="subunit">
    <text evidence="6">The basal body constitutes a major portion of the flagellar organelle and consists of a number of rings mounted on a central rod.</text>
</comment>
<dbReference type="NCBIfam" id="TIGR01396">
    <property type="entry name" value="FlgB"/>
    <property type="match status" value="1"/>
</dbReference>
<keyword evidence="9" id="KW-1185">Reference proteome</keyword>
<dbReference type="InterPro" id="IPR006300">
    <property type="entry name" value="FlgB"/>
</dbReference>
<dbReference type="HOGENOM" id="CLU_125463_3_0_0"/>
<evidence type="ECO:0000256" key="5">
    <source>
        <dbReference type="ARBA" id="ARBA00024934"/>
    </source>
</evidence>
<dbReference type="RefSeq" id="WP_013011581.1">
    <property type="nucleotide sequence ID" value="NC_013943.1"/>
</dbReference>
<keyword evidence="8" id="KW-0966">Cell projection</keyword>
<evidence type="ECO:0000256" key="6">
    <source>
        <dbReference type="PIRNR" id="PIRNR002889"/>
    </source>
</evidence>
<evidence type="ECO:0000256" key="1">
    <source>
        <dbReference type="ARBA" id="ARBA00004117"/>
    </source>
</evidence>
<evidence type="ECO:0000256" key="2">
    <source>
        <dbReference type="ARBA" id="ARBA00009677"/>
    </source>
</evidence>
<organism evidence="8 9">
    <name type="scientific">Denitrovibrio acetiphilus (strain DSM 12809 / NBRC 114555 / N2460)</name>
    <dbReference type="NCBI Taxonomy" id="522772"/>
    <lineage>
        <taxon>Bacteria</taxon>
        <taxon>Pseudomonadati</taxon>
        <taxon>Deferribacterota</taxon>
        <taxon>Deferribacteres</taxon>
        <taxon>Deferribacterales</taxon>
        <taxon>Geovibrionaceae</taxon>
        <taxon>Denitrovibrio</taxon>
    </lineage>
</organism>
<dbReference type="GO" id="GO:0071973">
    <property type="term" value="P:bacterial-type flagellum-dependent cell motility"/>
    <property type="evidence" value="ECO:0007669"/>
    <property type="project" value="InterPro"/>
</dbReference>
<accession>D4H356</accession>
<evidence type="ECO:0000313" key="8">
    <source>
        <dbReference type="EMBL" id="ADD69079.1"/>
    </source>
</evidence>
<dbReference type="InParanoid" id="D4H356"/>
<protein>
    <recommendedName>
        <fullName evidence="3 6">Flagellar basal body rod protein FlgB</fullName>
    </recommendedName>
</protein>
<evidence type="ECO:0000256" key="4">
    <source>
        <dbReference type="ARBA" id="ARBA00023143"/>
    </source>
</evidence>
<proteinExistence type="inferred from homology"/>
<dbReference type="KEGG" id="dap:Dacet_2317"/>
<dbReference type="OrthoDB" id="9792068at2"/>
<dbReference type="Pfam" id="PF00460">
    <property type="entry name" value="Flg_bb_rod"/>
    <property type="match status" value="1"/>
</dbReference>
<dbReference type="Proteomes" id="UP000002012">
    <property type="component" value="Chromosome"/>
</dbReference>
<evidence type="ECO:0000256" key="3">
    <source>
        <dbReference type="ARBA" id="ARBA00014376"/>
    </source>
</evidence>
<dbReference type="STRING" id="522772.Dacet_2317"/>
<dbReference type="PaxDb" id="522772-Dacet_2317"/>
<dbReference type="FunCoup" id="D4H356">
    <property type="interactions" value="72"/>
</dbReference>
<evidence type="ECO:0000313" key="9">
    <source>
        <dbReference type="Proteomes" id="UP000002012"/>
    </source>
</evidence>
<name>D4H356_DENA2</name>
<gene>
    <name evidence="8" type="ordered locus">Dacet_2317</name>
</gene>
<dbReference type="GO" id="GO:0030694">
    <property type="term" value="C:bacterial-type flagellum basal body, rod"/>
    <property type="evidence" value="ECO:0007669"/>
    <property type="project" value="InterPro"/>
</dbReference>
<keyword evidence="8" id="KW-0969">Cilium</keyword>
<comment type="similarity">
    <text evidence="2 6">Belongs to the flagella basal body rod proteins family.</text>
</comment>
<sequence>MQGIFERMKIDTLATGLRTASVKNGVIAENIANKDTPGYKAQDLEFYDVMDEVLGTGKKLPLTRTNEKHLPPAGRGVDPSSFVYQQNNPSVRNDGNDVNVDYEMTQMAENTIRYNMMADMTAGKFTKLKNIIAGRS</sequence>
<dbReference type="EMBL" id="CP001968">
    <property type="protein sequence ID" value="ADD69079.1"/>
    <property type="molecule type" value="Genomic_DNA"/>
</dbReference>
<comment type="subcellular location">
    <subcellularLocation>
        <location evidence="1 6">Bacterial flagellum basal body</location>
    </subcellularLocation>
</comment>
<evidence type="ECO:0000259" key="7">
    <source>
        <dbReference type="Pfam" id="PF00460"/>
    </source>
</evidence>
<comment type="function">
    <text evidence="5 6">Structural component of flagellum, the bacterial motility apparatus. Part of the rod structure of flagellar basal body.</text>
</comment>
<reference evidence="8 9" key="1">
    <citation type="journal article" date="2010" name="Stand. Genomic Sci.">
        <title>Complete genome sequence of Denitrovibrio acetiphilus type strain (N2460).</title>
        <authorList>
            <person name="Kiss H."/>
            <person name="Lang E."/>
            <person name="Lapidus A."/>
            <person name="Copeland A."/>
            <person name="Nolan M."/>
            <person name="Glavina Del Rio T."/>
            <person name="Chen F."/>
            <person name="Lucas S."/>
            <person name="Tice H."/>
            <person name="Cheng J.F."/>
            <person name="Han C."/>
            <person name="Goodwin L."/>
            <person name="Pitluck S."/>
            <person name="Liolios K."/>
            <person name="Pati A."/>
            <person name="Ivanova N."/>
            <person name="Mavromatis K."/>
            <person name="Chen A."/>
            <person name="Palaniappan K."/>
            <person name="Land M."/>
            <person name="Hauser L."/>
            <person name="Chang Y.J."/>
            <person name="Jeffries C.D."/>
            <person name="Detter J.C."/>
            <person name="Brettin T."/>
            <person name="Spring S."/>
            <person name="Rohde M."/>
            <person name="Goker M."/>
            <person name="Woyke T."/>
            <person name="Bristow J."/>
            <person name="Eisen J.A."/>
            <person name="Markowitz V."/>
            <person name="Hugenholtz P."/>
            <person name="Kyrpides N.C."/>
            <person name="Klenk H.P."/>
        </authorList>
    </citation>
    <scope>NUCLEOTIDE SEQUENCE [LARGE SCALE GENOMIC DNA]</scope>
    <source>
        <strain evidence="9">DSM 12809 / NBRC 114555 / N2460</strain>
    </source>
</reference>
<dbReference type="InterPro" id="IPR001444">
    <property type="entry name" value="Flag_bb_rod_N"/>
</dbReference>
<feature type="domain" description="Flagellar basal body rod protein N-terminal" evidence="7">
    <location>
        <begin position="10"/>
        <end position="40"/>
    </location>
</feature>
<keyword evidence="8" id="KW-0282">Flagellum</keyword>
<dbReference type="PIRSF" id="PIRSF002889">
    <property type="entry name" value="Rod_FlgB"/>
    <property type="match status" value="1"/>
</dbReference>
<dbReference type="AlphaFoldDB" id="D4H356"/>